<dbReference type="InterPro" id="IPR050256">
    <property type="entry name" value="Glycosyltransferase_2"/>
</dbReference>
<keyword evidence="4" id="KW-0328">Glycosyltransferase</keyword>
<dbReference type="EC" id="2.4.1.266" evidence="7"/>
<evidence type="ECO:0000256" key="8">
    <source>
        <dbReference type="ARBA" id="ARBA00040894"/>
    </source>
</evidence>
<evidence type="ECO:0000256" key="9">
    <source>
        <dbReference type="ARBA" id="ARBA00048689"/>
    </source>
</evidence>
<evidence type="ECO:0000313" key="12">
    <source>
        <dbReference type="EMBL" id="MBB6122034.1"/>
    </source>
</evidence>
<evidence type="ECO:0000256" key="3">
    <source>
        <dbReference type="ARBA" id="ARBA00006739"/>
    </source>
</evidence>
<gene>
    <name evidence="12" type="ORF">FHS13_004019</name>
</gene>
<dbReference type="GO" id="GO:0016757">
    <property type="term" value="F:glycosyltransferase activity"/>
    <property type="evidence" value="ECO:0007669"/>
    <property type="project" value="UniProtKB-KW"/>
</dbReference>
<keyword evidence="5" id="KW-0808">Transferase</keyword>
<dbReference type="PANTHER" id="PTHR48090">
    <property type="entry name" value="UNDECAPRENYL-PHOSPHATE 4-DEOXY-4-FORMAMIDO-L-ARABINOSE TRANSFERASE-RELATED"/>
    <property type="match status" value="1"/>
</dbReference>
<reference evidence="12 13" key="1">
    <citation type="submission" date="2020-08" db="EMBL/GenBank/DDBJ databases">
        <title>Genomic Encyclopedia of Type Strains, Phase III (KMG-III): the genomes of soil and plant-associated and newly described type strains.</title>
        <authorList>
            <person name="Whitman W."/>
        </authorList>
    </citation>
    <scope>NUCLEOTIDE SEQUENCE [LARGE SCALE GENOMIC DNA]</scope>
    <source>
        <strain evidence="12 13">CECT 8712</strain>
    </source>
</reference>
<organism evidence="12 13">
    <name type="scientific">Nocardiopsis algeriensis</name>
    <dbReference type="NCBI Taxonomy" id="1478215"/>
    <lineage>
        <taxon>Bacteria</taxon>
        <taxon>Bacillati</taxon>
        <taxon>Actinomycetota</taxon>
        <taxon>Actinomycetes</taxon>
        <taxon>Streptosporangiales</taxon>
        <taxon>Nocardiopsidaceae</taxon>
        <taxon>Nocardiopsis</taxon>
    </lineage>
</organism>
<comment type="catalytic activity">
    <reaction evidence="10">
        <text>an NDP-alpha-D-glucose + (2R)-3-phosphoglycerate = (2R)-2-O-(alpha-D-glucopyranosyl)-3-phospho-glycerate + a ribonucleoside 5'-diphosphate + H(+)</text>
        <dbReference type="Rhea" id="RHEA:47244"/>
        <dbReference type="ChEBI" id="CHEBI:15378"/>
        <dbReference type="ChEBI" id="CHEBI:57930"/>
        <dbReference type="ChEBI" id="CHEBI:58272"/>
        <dbReference type="ChEBI" id="CHEBI:62600"/>
        <dbReference type="ChEBI" id="CHEBI:76533"/>
        <dbReference type="EC" id="2.4.1.266"/>
    </reaction>
    <physiologicalReaction direction="left-to-right" evidence="10">
        <dbReference type="Rhea" id="RHEA:47245"/>
    </physiologicalReaction>
</comment>
<evidence type="ECO:0000256" key="7">
    <source>
        <dbReference type="ARBA" id="ARBA00039022"/>
    </source>
</evidence>
<comment type="caution">
    <text evidence="12">The sequence shown here is derived from an EMBL/GenBank/DDBJ whole genome shotgun (WGS) entry which is preliminary data.</text>
</comment>
<protein>
    <recommendedName>
        <fullName evidence="8">Glucosyl-3-phosphoglycerate synthase</fullName>
        <ecNumber evidence="7">2.4.1.266</ecNumber>
    </recommendedName>
</protein>
<evidence type="ECO:0000256" key="2">
    <source>
        <dbReference type="ARBA" id="ARBA00001946"/>
    </source>
</evidence>
<dbReference type="SUPFAM" id="SSF53448">
    <property type="entry name" value="Nucleotide-diphospho-sugar transferases"/>
    <property type="match status" value="1"/>
</dbReference>
<evidence type="ECO:0000256" key="6">
    <source>
        <dbReference type="ARBA" id="ARBA00022842"/>
    </source>
</evidence>
<dbReference type="Pfam" id="PF00535">
    <property type="entry name" value="Glycos_transf_2"/>
    <property type="match status" value="1"/>
</dbReference>
<comment type="similarity">
    <text evidence="3">Belongs to the glycosyltransferase 2 family.</text>
</comment>
<dbReference type="InterPro" id="IPR029044">
    <property type="entry name" value="Nucleotide-diphossugar_trans"/>
</dbReference>
<comment type="cofactor">
    <cofactor evidence="1">
        <name>Mn(2+)</name>
        <dbReference type="ChEBI" id="CHEBI:29035"/>
    </cofactor>
</comment>
<dbReference type="PANTHER" id="PTHR48090:SF10">
    <property type="entry name" value="GLUCOSYL-3-PHOSPHOGLYCERATE SYNTHASE"/>
    <property type="match status" value="1"/>
</dbReference>
<evidence type="ECO:0000256" key="5">
    <source>
        <dbReference type="ARBA" id="ARBA00022679"/>
    </source>
</evidence>
<proteinExistence type="inferred from homology"/>
<dbReference type="EMBL" id="JACHJO010000014">
    <property type="protein sequence ID" value="MBB6122034.1"/>
    <property type="molecule type" value="Genomic_DNA"/>
</dbReference>
<comment type="catalytic activity">
    <reaction evidence="9">
        <text>(2R)-3-phosphoglycerate + UDP-alpha-D-glucose = (2R)-2-O-(alpha-D-glucopyranosyl)-3-phospho-glycerate + UDP + H(+)</text>
        <dbReference type="Rhea" id="RHEA:31319"/>
        <dbReference type="ChEBI" id="CHEBI:15378"/>
        <dbReference type="ChEBI" id="CHEBI:58223"/>
        <dbReference type="ChEBI" id="CHEBI:58272"/>
        <dbReference type="ChEBI" id="CHEBI:58885"/>
        <dbReference type="ChEBI" id="CHEBI:62600"/>
        <dbReference type="EC" id="2.4.1.266"/>
    </reaction>
    <physiologicalReaction direction="left-to-right" evidence="9">
        <dbReference type="Rhea" id="RHEA:31320"/>
    </physiologicalReaction>
</comment>
<keyword evidence="13" id="KW-1185">Reference proteome</keyword>
<dbReference type="Gene3D" id="3.90.550.10">
    <property type="entry name" value="Spore Coat Polysaccharide Biosynthesis Protein SpsA, Chain A"/>
    <property type="match status" value="1"/>
</dbReference>
<evidence type="ECO:0000259" key="11">
    <source>
        <dbReference type="Pfam" id="PF00535"/>
    </source>
</evidence>
<dbReference type="AlphaFoldDB" id="A0A841IUN4"/>
<evidence type="ECO:0000256" key="1">
    <source>
        <dbReference type="ARBA" id="ARBA00001936"/>
    </source>
</evidence>
<name>A0A841IUN4_9ACTN</name>
<dbReference type="Proteomes" id="UP000536604">
    <property type="component" value="Unassembled WGS sequence"/>
</dbReference>
<dbReference type="RefSeq" id="WP_184293476.1">
    <property type="nucleotide sequence ID" value="NZ_JACHJO010000014.1"/>
</dbReference>
<feature type="domain" description="Glycosyltransferase 2-like" evidence="11">
    <location>
        <begin position="16"/>
        <end position="138"/>
    </location>
</feature>
<evidence type="ECO:0000313" key="13">
    <source>
        <dbReference type="Proteomes" id="UP000536604"/>
    </source>
</evidence>
<evidence type="ECO:0000256" key="10">
    <source>
        <dbReference type="ARBA" id="ARBA00048997"/>
    </source>
</evidence>
<accession>A0A841IUN4</accession>
<dbReference type="InterPro" id="IPR001173">
    <property type="entry name" value="Glyco_trans_2-like"/>
</dbReference>
<evidence type="ECO:0000256" key="4">
    <source>
        <dbReference type="ARBA" id="ARBA00022676"/>
    </source>
</evidence>
<keyword evidence="6" id="KW-0460">Magnesium</keyword>
<sequence>MAQGEDSGFGGTRVAVVIAAKDEAERVGRTVTAARALPGVDLVVVVDDGSGDRTARIASEAGARVVRHGRNRGKGRAMETGAAEVRIAEEHEVRDGAPPRHLLFLDADLEATAAGAAPLMEPVAEGKADMSVALFPATRMRLGGHGFVVRLSREGVRRATGWEPEQPLSGQRCITRAAFEAAVPLASGFGVETGLTIDVLRAGFRVIEVEVPLEHRATGTDLRAQLHRAHQFVDVARALAVRKLPPPVRRGLERGRRGAVPAAREEA</sequence>
<comment type="cofactor">
    <cofactor evidence="2">
        <name>Mg(2+)</name>
        <dbReference type="ChEBI" id="CHEBI:18420"/>
    </cofactor>
</comment>